<dbReference type="SMART" id="SM00166">
    <property type="entry name" value="UBX"/>
    <property type="match status" value="1"/>
</dbReference>
<feature type="domain" description="Ubiquitin-like" evidence="3">
    <location>
        <begin position="1127"/>
        <end position="1205"/>
    </location>
</feature>
<protein>
    <submittedName>
        <fullName evidence="6">Probable GPI-anchored adhesin-like protein PGA55</fullName>
    </submittedName>
</protein>
<feature type="region of interest" description="Disordered" evidence="1">
    <location>
        <begin position="695"/>
        <end position="716"/>
    </location>
</feature>
<dbReference type="PROSITE" id="PS51399">
    <property type="entry name" value="SEP"/>
    <property type="match status" value="1"/>
</dbReference>
<evidence type="ECO:0000259" key="4">
    <source>
        <dbReference type="PROSITE" id="PS51399"/>
    </source>
</evidence>
<feature type="compositionally biased region" description="Basic and acidic residues" evidence="1">
    <location>
        <begin position="695"/>
        <end position="705"/>
    </location>
</feature>
<evidence type="ECO:0000313" key="5">
    <source>
        <dbReference type="Proteomes" id="UP000694843"/>
    </source>
</evidence>
<feature type="region of interest" description="Disordered" evidence="1">
    <location>
        <begin position="108"/>
        <end position="180"/>
    </location>
</feature>
<dbReference type="SUPFAM" id="SSF54236">
    <property type="entry name" value="Ubiquitin-like"/>
    <property type="match status" value="1"/>
</dbReference>
<keyword evidence="5" id="KW-1185">Reference proteome</keyword>
<gene>
    <name evidence="6" type="primary">LOC108680457</name>
</gene>
<evidence type="ECO:0000259" key="2">
    <source>
        <dbReference type="PROSITE" id="PS50033"/>
    </source>
</evidence>
<feature type="compositionally biased region" description="Basic residues" evidence="1">
    <location>
        <begin position="342"/>
        <end position="351"/>
    </location>
</feature>
<dbReference type="Gene3D" id="3.30.420.210">
    <property type="entry name" value="SEP domain"/>
    <property type="match status" value="1"/>
</dbReference>
<accession>A0A8B7PFJ1</accession>
<dbReference type="GeneID" id="108680457"/>
<name>A0A8B7PFJ1_HYAAZ</name>
<proteinExistence type="predicted"/>
<evidence type="ECO:0000313" key="6">
    <source>
        <dbReference type="RefSeq" id="XP_018024765.1"/>
    </source>
</evidence>
<feature type="region of interest" description="Disordered" evidence="1">
    <location>
        <begin position="1001"/>
        <end position="1062"/>
    </location>
</feature>
<feature type="compositionally biased region" description="Low complexity" evidence="1">
    <location>
        <begin position="1362"/>
        <end position="1378"/>
    </location>
</feature>
<dbReference type="KEGG" id="hazt:108680457"/>
<feature type="compositionally biased region" description="Basic and acidic residues" evidence="1">
    <location>
        <begin position="827"/>
        <end position="884"/>
    </location>
</feature>
<dbReference type="InterPro" id="IPR036241">
    <property type="entry name" value="NSFL1C_SEP_dom_sf"/>
</dbReference>
<dbReference type="SUPFAM" id="SSF102848">
    <property type="entry name" value="NSFL1 (p97 ATPase) cofactor p47, SEP domain"/>
    <property type="match status" value="1"/>
</dbReference>
<dbReference type="PROSITE" id="PS50033">
    <property type="entry name" value="UBX"/>
    <property type="match status" value="1"/>
</dbReference>
<feature type="compositionally biased region" description="Pro residues" evidence="1">
    <location>
        <begin position="807"/>
        <end position="818"/>
    </location>
</feature>
<feature type="compositionally biased region" description="Basic and acidic residues" evidence="1">
    <location>
        <begin position="732"/>
        <end position="750"/>
    </location>
</feature>
<reference evidence="6" key="1">
    <citation type="submission" date="2025-08" db="UniProtKB">
        <authorList>
            <consortium name="RefSeq"/>
        </authorList>
    </citation>
    <scope>IDENTIFICATION</scope>
    <source>
        <tissue evidence="6">Whole organism</tissue>
    </source>
</reference>
<organism evidence="5 6">
    <name type="scientific">Hyalella azteca</name>
    <name type="common">Amphipod</name>
    <dbReference type="NCBI Taxonomy" id="294128"/>
    <lineage>
        <taxon>Eukaryota</taxon>
        <taxon>Metazoa</taxon>
        <taxon>Ecdysozoa</taxon>
        <taxon>Arthropoda</taxon>
        <taxon>Crustacea</taxon>
        <taxon>Multicrustacea</taxon>
        <taxon>Malacostraca</taxon>
        <taxon>Eumalacostraca</taxon>
        <taxon>Peracarida</taxon>
        <taxon>Amphipoda</taxon>
        <taxon>Senticaudata</taxon>
        <taxon>Talitrida</taxon>
        <taxon>Talitroidea</taxon>
        <taxon>Hyalellidae</taxon>
        <taxon>Hyalella</taxon>
    </lineage>
</organism>
<dbReference type="InterPro" id="IPR001012">
    <property type="entry name" value="UBX_dom"/>
</dbReference>
<dbReference type="Gene3D" id="3.10.20.90">
    <property type="entry name" value="Phosphatidylinositol 3-kinase Catalytic Subunit, Chain A, domain 1"/>
    <property type="match status" value="1"/>
</dbReference>
<evidence type="ECO:0000259" key="3">
    <source>
        <dbReference type="PROSITE" id="PS50053"/>
    </source>
</evidence>
<feature type="region of interest" description="Disordered" evidence="1">
    <location>
        <begin position="731"/>
        <end position="751"/>
    </location>
</feature>
<feature type="compositionally biased region" description="Acidic residues" evidence="1">
    <location>
        <begin position="1002"/>
        <end position="1017"/>
    </location>
</feature>
<sequence>MKPQCRCGSGERRMVGTSESQDKAAQFASKLAKFELLRRALPFRHPDFSDDQIRQLTALSQRTSHSAPSHRSRSRPHSGCSSPILSPTIQRLRTDGFPLLARAGSDPLMSCAPPPRHAMNTGSLPAELPLPRAPHHPTPPLPTSRPHHHHHHHHHQHQHHHRSSRHPSSHDKSAGVSGVISSISSGLGADGGISDRELLAVLTNKLMDMETKLAQARQALRQRDFHIAVLEEKVRMCMREEDQGGGHMRGLLDPYKEQRIYHLETKCTKLEHHLLKLEQFLGDYGLVWSEADGSYALQPLASYSSSRSCSTSSSSSSSSFSSTNTTPTASPKRSSRAGRPPPRVKIKKNRRSPTDSSLLTRGVRRTAVESTSRSVSSEAEPFVLDFEQLVTAVETLNAETLTTNSTNAVTKASSADSGLAAASPVAADKVNSGLAAASPVAADKVSTTNSNYALSKASSADSGLTASSPVAADKVSSTNSHYALSKASSADSGLAAASPVAADKVSTTNSNYALSKASSADSGLTAASPVAADKVSTTNSNYAVTKASSAYADSGLAAASPVAADKSNLVSVDVTVYKNGIVVGAADSPFRSFDSSSTRSFLQDLLDGLMPDEVLTPNTRGTLIKVRDKRQVIHLPTSSRRKGSSRPPVPPRPKISMGDSGLTGSSLTSVTSLVTGSISEADPLVEPSKLCPEAEYKSESSETCRRLPTRSPSPKLPEMLTKAFAYLQHVGSRRDSLQRASDKSESEVTRIEVAPPTSTLATSVVTTTCIIAQHVTQAVTTVSSHGIQTSVSQHSTTSQSTITSTIPPEPSVPAPSEPPIKTHSCRRGSEASRHFEGVDGRPVSEARRGSEVRRVIDMRRGSDARKMTEGRRGSEARRGSDARRVSEVARRALNIGRRKSPREWNRMNRAMLLHDEMEAAAMVGSGRRGSIGMVVGGGVAATDIDVDSLRKRRTSVEDFLSRVPACVVKNGKIVNLREEVSDMLMGSSRKSSLTLVHTPILDEADESQEENDSDEETKENTEKADSEETEEKDKETPSKSPSPKSEEPKSDSAGQVAKPLKATRVPSVSNILSSSPVGLGMVTKKVQEISPLAASSSVCSVSSKVTGSGVSGRKSSIVHARQPVIITTLRIRAANGTQTYLIKLKANDTLEKLRTYLRSYRDGDDNFEVVRTFPYQVLDQNSATMAELGLVPNATLHLKLTGKPSPPTTLNIPSEMAHAIKVMTAGGASNLMAASSMAGTSGLGLGGLSSEFGNTFLGTSNLVSTGTMSTGIESHAALMSGVSGVMPAGYSSGIGHNLLGQYYSATGVPPAVVANISKHTATPPAMSTTPMYACLGVTLSSSGLASTGGPSFAVPTAGYAVSSSHSSPRSHTASSPAHLSGAAFHPSPSPRRPPSPALPVIPPNLHPALTQMLPHLCLPHDSQDSSSGGS</sequence>
<feature type="compositionally biased region" description="Pro residues" evidence="1">
    <location>
        <begin position="1387"/>
        <end position="1405"/>
    </location>
</feature>
<dbReference type="InterPro" id="IPR000626">
    <property type="entry name" value="Ubiquitin-like_dom"/>
</dbReference>
<feature type="compositionally biased region" description="Low complexity" evidence="1">
    <location>
        <begin position="789"/>
        <end position="806"/>
    </location>
</feature>
<feature type="domain" description="UBX" evidence="2">
    <location>
        <begin position="1122"/>
        <end position="1198"/>
    </location>
</feature>
<dbReference type="RefSeq" id="XP_018024765.1">
    <property type="nucleotide sequence ID" value="XM_018169276.2"/>
</dbReference>
<feature type="region of interest" description="Disordered" evidence="1">
    <location>
        <begin position="312"/>
        <end position="374"/>
    </location>
</feature>
<dbReference type="InterPro" id="IPR029071">
    <property type="entry name" value="Ubiquitin-like_domsf"/>
</dbReference>
<evidence type="ECO:0000256" key="1">
    <source>
        <dbReference type="SAM" id="MobiDB-lite"/>
    </source>
</evidence>
<dbReference type="CDD" id="cd17077">
    <property type="entry name" value="UBX_UBXN11"/>
    <property type="match status" value="1"/>
</dbReference>
<feature type="region of interest" description="Disordered" evidence="1">
    <location>
        <begin position="60"/>
        <end position="86"/>
    </location>
</feature>
<feature type="compositionally biased region" description="Low complexity" evidence="1">
    <location>
        <begin position="312"/>
        <end position="330"/>
    </location>
</feature>
<feature type="region of interest" description="Disordered" evidence="1">
    <location>
        <begin position="631"/>
        <end position="666"/>
    </location>
</feature>
<feature type="region of interest" description="Disordered" evidence="1">
    <location>
        <begin position="1359"/>
        <end position="1405"/>
    </location>
</feature>
<dbReference type="Pfam" id="PF00789">
    <property type="entry name" value="UBX"/>
    <property type="match status" value="1"/>
</dbReference>
<feature type="domain" description="SEP" evidence="4">
    <location>
        <begin position="569"/>
        <end position="635"/>
    </location>
</feature>
<dbReference type="OrthoDB" id="25887at2759"/>
<feature type="region of interest" description="Disordered" evidence="1">
    <location>
        <begin position="1"/>
        <end position="22"/>
    </location>
</feature>
<feature type="region of interest" description="Disordered" evidence="1">
    <location>
        <begin position="789"/>
        <end position="884"/>
    </location>
</feature>
<dbReference type="Proteomes" id="UP000694843">
    <property type="component" value="Unplaced"/>
</dbReference>
<feature type="compositionally biased region" description="Basic and acidic residues" evidence="1">
    <location>
        <begin position="1018"/>
        <end position="1037"/>
    </location>
</feature>
<dbReference type="InterPro" id="IPR012989">
    <property type="entry name" value="SEP_domain"/>
</dbReference>
<feature type="compositionally biased region" description="Basic residues" evidence="1">
    <location>
        <begin position="145"/>
        <end position="167"/>
    </location>
</feature>
<dbReference type="PROSITE" id="PS50053">
    <property type="entry name" value="UBIQUITIN_2"/>
    <property type="match status" value="1"/>
</dbReference>